<sequence length="107" mass="11767">MAGDHIDTISRLDDLIATICSNLVCYAVQGCMYLSLSTSYWVALPLLCLRSHFSLFLTSQADRNGFVKAPIFSTRLRRSLALTNLFHVAQAVPLTSSHPLSYMAGLS</sequence>
<protein>
    <submittedName>
        <fullName evidence="1">Uncharacterized protein</fullName>
    </submittedName>
</protein>
<comment type="caution">
    <text evidence="1">The sequence shown here is derived from an EMBL/GenBank/DDBJ whole genome shotgun (WGS) entry which is preliminary data.</text>
</comment>
<keyword evidence="2" id="KW-1185">Reference proteome</keyword>
<proteinExistence type="predicted"/>
<dbReference type="AlphaFoldDB" id="A0AAD4BCY6"/>
<organism evidence="1 2">
    <name type="scientific">Boletus edulis BED1</name>
    <dbReference type="NCBI Taxonomy" id="1328754"/>
    <lineage>
        <taxon>Eukaryota</taxon>
        <taxon>Fungi</taxon>
        <taxon>Dikarya</taxon>
        <taxon>Basidiomycota</taxon>
        <taxon>Agaricomycotina</taxon>
        <taxon>Agaricomycetes</taxon>
        <taxon>Agaricomycetidae</taxon>
        <taxon>Boletales</taxon>
        <taxon>Boletineae</taxon>
        <taxon>Boletaceae</taxon>
        <taxon>Boletoideae</taxon>
        <taxon>Boletus</taxon>
    </lineage>
</organism>
<gene>
    <name evidence="1" type="ORF">L210DRAFT_512999</name>
</gene>
<evidence type="ECO:0000313" key="2">
    <source>
        <dbReference type="Proteomes" id="UP001194468"/>
    </source>
</evidence>
<reference evidence="1" key="2">
    <citation type="journal article" date="2020" name="Nat. Commun.">
        <title>Large-scale genome sequencing of mycorrhizal fungi provides insights into the early evolution of symbiotic traits.</title>
        <authorList>
            <person name="Miyauchi S."/>
            <person name="Kiss E."/>
            <person name="Kuo A."/>
            <person name="Drula E."/>
            <person name="Kohler A."/>
            <person name="Sanchez-Garcia M."/>
            <person name="Morin E."/>
            <person name="Andreopoulos B."/>
            <person name="Barry K.W."/>
            <person name="Bonito G."/>
            <person name="Buee M."/>
            <person name="Carver A."/>
            <person name="Chen C."/>
            <person name="Cichocki N."/>
            <person name="Clum A."/>
            <person name="Culley D."/>
            <person name="Crous P.W."/>
            <person name="Fauchery L."/>
            <person name="Girlanda M."/>
            <person name="Hayes R.D."/>
            <person name="Keri Z."/>
            <person name="LaButti K."/>
            <person name="Lipzen A."/>
            <person name="Lombard V."/>
            <person name="Magnuson J."/>
            <person name="Maillard F."/>
            <person name="Murat C."/>
            <person name="Nolan M."/>
            <person name="Ohm R.A."/>
            <person name="Pangilinan J."/>
            <person name="Pereira M.F."/>
            <person name="Perotto S."/>
            <person name="Peter M."/>
            <person name="Pfister S."/>
            <person name="Riley R."/>
            <person name="Sitrit Y."/>
            <person name="Stielow J.B."/>
            <person name="Szollosi G."/>
            <person name="Zifcakova L."/>
            <person name="Stursova M."/>
            <person name="Spatafora J.W."/>
            <person name="Tedersoo L."/>
            <person name="Vaario L.M."/>
            <person name="Yamada A."/>
            <person name="Yan M."/>
            <person name="Wang P."/>
            <person name="Xu J."/>
            <person name="Bruns T."/>
            <person name="Baldrian P."/>
            <person name="Vilgalys R."/>
            <person name="Dunand C."/>
            <person name="Henrissat B."/>
            <person name="Grigoriev I.V."/>
            <person name="Hibbett D."/>
            <person name="Nagy L.G."/>
            <person name="Martin F.M."/>
        </authorList>
    </citation>
    <scope>NUCLEOTIDE SEQUENCE</scope>
    <source>
        <strain evidence="1">BED1</strain>
    </source>
</reference>
<name>A0AAD4BCY6_BOLED</name>
<accession>A0AAD4BCY6</accession>
<dbReference type="Proteomes" id="UP001194468">
    <property type="component" value="Unassembled WGS sequence"/>
</dbReference>
<dbReference type="EMBL" id="WHUW01000158">
    <property type="protein sequence ID" value="KAF8420314.1"/>
    <property type="molecule type" value="Genomic_DNA"/>
</dbReference>
<reference evidence="1" key="1">
    <citation type="submission" date="2019-10" db="EMBL/GenBank/DDBJ databases">
        <authorList>
            <consortium name="DOE Joint Genome Institute"/>
            <person name="Kuo A."/>
            <person name="Miyauchi S."/>
            <person name="Kiss E."/>
            <person name="Drula E."/>
            <person name="Kohler A."/>
            <person name="Sanchez-Garcia M."/>
            <person name="Andreopoulos B."/>
            <person name="Barry K.W."/>
            <person name="Bonito G."/>
            <person name="Buee M."/>
            <person name="Carver A."/>
            <person name="Chen C."/>
            <person name="Cichocki N."/>
            <person name="Clum A."/>
            <person name="Culley D."/>
            <person name="Crous P.W."/>
            <person name="Fauchery L."/>
            <person name="Girlanda M."/>
            <person name="Hayes R."/>
            <person name="Keri Z."/>
            <person name="LaButti K."/>
            <person name="Lipzen A."/>
            <person name="Lombard V."/>
            <person name="Magnuson J."/>
            <person name="Maillard F."/>
            <person name="Morin E."/>
            <person name="Murat C."/>
            <person name="Nolan M."/>
            <person name="Ohm R."/>
            <person name="Pangilinan J."/>
            <person name="Pereira M."/>
            <person name="Perotto S."/>
            <person name="Peter M."/>
            <person name="Riley R."/>
            <person name="Sitrit Y."/>
            <person name="Stielow B."/>
            <person name="Szollosi G."/>
            <person name="Zifcakova L."/>
            <person name="Stursova M."/>
            <person name="Spatafora J.W."/>
            <person name="Tedersoo L."/>
            <person name="Vaario L.-M."/>
            <person name="Yamada A."/>
            <person name="Yan M."/>
            <person name="Wang P."/>
            <person name="Xu J."/>
            <person name="Bruns T."/>
            <person name="Baldrian P."/>
            <person name="Vilgalys R."/>
            <person name="Henrissat B."/>
            <person name="Grigoriev I.V."/>
            <person name="Hibbett D."/>
            <person name="Nagy L.G."/>
            <person name="Martin F.M."/>
        </authorList>
    </citation>
    <scope>NUCLEOTIDE SEQUENCE</scope>
    <source>
        <strain evidence="1">BED1</strain>
    </source>
</reference>
<evidence type="ECO:0000313" key="1">
    <source>
        <dbReference type="EMBL" id="KAF8420314.1"/>
    </source>
</evidence>